<accession>A0A239DQX0</accession>
<dbReference type="InterPro" id="IPR005642">
    <property type="entry name" value="LysO"/>
</dbReference>
<dbReference type="AlphaFoldDB" id="A0A239DQX0"/>
<feature type="transmembrane region" description="Helical" evidence="1">
    <location>
        <begin position="170"/>
        <end position="195"/>
    </location>
</feature>
<feature type="transmembrane region" description="Helical" evidence="1">
    <location>
        <begin position="201"/>
        <end position="221"/>
    </location>
</feature>
<dbReference type="Proteomes" id="UP000198407">
    <property type="component" value="Unassembled WGS sequence"/>
</dbReference>
<keyword evidence="1" id="KW-0472">Membrane</keyword>
<dbReference type="RefSeq" id="WP_212555909.1">
    <property type="nucleotide sequence ID" value="NZ_FZOL01000006.1"/>
</dbReference>
<evidence type="ECO:0000256" key="1">
    <source>
        <dbReference type="SAM" id="Phobius"/>
    </source>
</evidence>
<dbReference type="PANTHER" id="PTHR35804:SF1">
    <property type="entry name" value="LYSINE EXPORTER LYSO"/>
    <property type="match status" value="1"/>
</dbReference>
<feature type="transmembrane region" description="Helical" evidence="1">
    <location>
        <begin position="111"/>
        <end position="132"/>
    </location>
</feature>
<feature type="transmembrane region" description="Helical" evidence="1">
    <location>
        <begin position="6"/>
        <end position="25"/>
    </location>
</feature>
<feature type="transmembrane region" description="Helical" evidence="1">
    <location>
        <begin position="138"/>
        <end position="158"/>
    </location>
</feature>
<sequence length="309" mass="32739">MISTLGSIASIILALLLGYLVGAHWKSVAVISTRSITPLVWFLLFLIGVESIGVVASAPSALMVLTVALAFALSTTMASCGFVALLNVLAGSEGCRRNKRLNLSRVLSFWAPVRECLIALSMVVMGAVYFVTAQRFPALSVGLPSSSSLLILLIVLVGSDLSQVKLELRWFSRTALMVVSGVVLGSFVGSLFVAWLSGEQAIVALALGSGFGWFTLSSVLIRDALGQTYGAMALMIDLFRELLAIIVLYLFGRRQPHPGIGSAGATALDSTLPIIKQTCDPDVIPLALVSGFMLTVLAPVLITFFLAFN</sequence>
<dbReference type="STRING" id="1215104.GCA_000730585_03659"/>
<feature type="transmembrane region" description="Helical" evidence="1">
    <location>
        <begin position="233"/>
        <end position="252"/>
    </location>
</feature>
<feature type="transmembrane region" description="Helical" evidence="1">
    <location>
        <begin position="62"/>
        <end position="90"/>
    </location>
</feature>
<keyword evidence="1" id="KW-1133">Transmembrane helix</keyword>
<reference evidence="3" key="1">
    <citation type="submission" date="2017-06" db="EMBL/GenBank/DDBJ databases">
        <authorList>
            <person name="Varghese N."/>
            <person name="Submissions S."/>
        </authorList>
    </citation>
    <scope>NUCLEOTIDE SEQUENCE [LARGE SCALE GENOMIC DNA]</scope>
    <source>
        <strain evidence="3">DSM 22348</strain>
    </source>
</reference>
<organism evidence="2 3">
    <name type="scientific">Pseudomonas japonica</name>
    <dbReference type="NCBI Taxonomy" id="256466"/>
    <lineage>
        <taxon>Bacteria</taxon>
        <taxon>Pseudomonadati</taxon>
        <taxon>Pseudomonadota</taxon>
        <taxon>Gammaproteobacteria</taxon>
        <taxon>Pseudomonadales</taxon>
        <taxon>Pseudomonadaceae</taxon>
        <taxon>Pseudomonas</taxon>
    </lineage>
</organism>
<keyword evidence="3" id="KW-1185">Reference proteome</keyword>
<dbReference type="PANTHER" id="PTHR35804">
    <property type="entry name" value="LYSINE EXPORTER LYSO"/>
    <property type="match status" value="1"/>
</dbReference>
<name>A0A239DQX0_9PSED</name>
<dbReference type="GO" id="GO:0005886">
    <property type="term" value="C:plasma membrane"/>
    <property type="evidence" value="ECO:0007669"/>
    <property type="project" value="TreeGrafter"/>
</dbReference>
<feature type="transmembrane region" description="Helical" evidence="1">
    <location>
        <begin position="37"/>
        <end position="56"/>
    </location>
</feature>
<dbReference type="GO" id="GO:0015661">
    <property type="term" value="F:L-lysine efflux transmembrane transporter activity"/>
    <property type="evidence" value="ECO:0007669"/>
    <property type="project" value="InterPro"/>
</dbReference>
<protein>
    <submittedName>
        <fullName evidence="2">Uncharacterized membrane protein YbjE, DUF340 family</fullName>
    </submittedName>
</protein>
<keyword evidence="1" id="KW-0812">Transmembrane</keyword>
<dbReference type="Pfam" id="PF03956">
    <property type="entry name" value="Lys_export"/>
    <property type="match status" value="1"/>
</dbReference>
<evidence type="ECO:0000313" key="2">
    <source>
        <dbReference type="EMBL" id="SNS35035.1"/>
    </source>
</evidence>
<evidence type="ECO:0000313" key="3">
    <source>
        <dbReference type="Proteomes" id="UP000198407"/>
    </source>
</evidence>
<feature type="transmembrane region" description="Helical" evidence="1">
    <location>
        <begin position="283"/>
        <end position="308"/>
    </location>
</feature>
<gene>
    <name evidence="2" type="ORF">SAMN05444352_106227</name>
</gene>
<proteinExistence type="predicted"/>
<dbReference type="EMBL" id="FZOL01000006">
    <property type="protein sequence ID" value="SNS35035.1"/>
    <property type="molecule type" value="Genomic_DNA"/>
</dbReference>